<reference evidence="3 4" key="1">
    <citation type="submission" date="2023-05" db="EMBL/GenBank/DDBJ databases">
        <title>B98-5 Cell Line De Novo Hybrid Assembly: An Optical Mapping Approach.</title>
        <authorList>
            <person name="Kananen K."/>
            <person name="Auerbach J.A."/>
            <person name="Kautto E."/>
            <person name="Blachly J.S."/>
        </authorList>
    </citation>
    <scope>NUCLEOTIDE SEQUENCE [LARGE SCALE GENOMIC DNA]</scope>
    <source>
        <strain evidence="3">B95-8</strain>
        <tissue evidence="3">Cell line</tissue>
    </source>
</reference>
<feature type="compositionally biased region" description="Pro residues" evidence="1">
    <location>
        <begin position="159"/>
        <end position="169"/>
    </location>
</feature>
<dbReference type="InterPro" id="IPR000718">
    <property type="entry name" value="Peptidase_M13"/>
</dbReference>
<evidence type="ECO:0000256" key="2">
    <source>
        <dbReference type="SAM" id="SignalP"/>
    </source>
</evidence>
<organism evidence="3 4">
    <name type="scientific">Saguinus oedipus</name>
    <name type="common">Cotton-top tamarin</name>
    <name type="synonym">Oedipomidas oedipus</name>
    <dbReference type="NCBI Taxonomy" id="9490"/>
    <lineage>
        <taxon>Eukaryota</taxon>
        <taxon>Metazoa</taxon>
        <taxon>Chordata</taxon>
        <taxon>Craniata</taxon>
        <taxon>Vertebrata</taxon>
        <taxon>Euteleostomi</taxon>
        <taxon>Mammalia</taxon>
        <taxon>Eutheria</taxon>
        <taxon>Euarchontoglires</taxon>
        <taxon>Primates</taxon>
        <taxon>Haplorrhini</taxon>
        <taxon>Platyrrhini</taxon>
        <taxon>Cebidae</taxon>
        <taxon>Callitrichinae</taxon>
        <taxon>Saguinus</taxon>
    </lineage>
</organism>
<dbReference type="SUPFAM" id="SSF55486">
    <property type="entry name" value="Metalloproteases ('zincins'), catalytic domain"/>
    <property type="match status" value="1"/>
</dbReference>
<gene>
    <name evidence="3" type="ORF">P7K49_013459</name>
</gene>
<feature type="region of interest" description="Disordered" evidence="1">
    <location>
        <begin position="159"/>
        <end position="207"/>
    </location>
</feature>
<accession>A0ABQ9VHC0</accession>
<dbReference type="InterPro" id="IPR024079">
    <property type="entry name" value="MetalloPept_cat_dom_sf"/>
</dbReference>
<protein>
    <recommendedName>
        <fullName evidence="5">Peptidase M13 N-terminal domain-containing protein</fullName>
    </recommendedName>
</protein>
<evidence type="ECO:0000313" key="4">
    <source>
        <dbReference type="Proteomes" id="UP001266305"/>
    </source>
</evidence>
<keyword evidence="2" id="KW-0732">Signal</keyword>
<comment type="caution">
    <text evidence="3">The sequence shown here is derived from an EMBL/GenBank/DDBJ whole genome shotgun (WGS) entry which is preliminary data.</text>
</comment>
<name>A0ABQ9VHC0_SAGOE</name>
<dbReference type="PROSITE" id="PS51885">
    <property type="entry name" value="NEPRILYSIN"/>
    <property type="match status" value="1"/>
</dbReference>
<evidence type="ECO:0008006" key="5">
    <source>
        <dbReference type="Google" id="ProtNLM"/>
    </source>
</evidence>
<evidence type="ECO:0000313" key="3">
    <source>
        <dbReference type="EMBL" id="KAK2108294.1"/>
    </source>
</evidence>
<dbReference type="Gene3D" id="3.40.390.10">
    <property type="entry name" value="Collagenase (Catalytic Domain)"/>
    <property type="match status" value="1"/>
</dbReference>
<feature type="signal peptide" evidence="2">
    <location>
        <begin position="1"/>
        <end position="22"/>
    </location>
</feature>
<evidence type="ECO:0000256" key="1">
    <source>
        <dbReference type="SAM" id="MobiDB-lite"/>
    </source>
</evidence>
<dbReference type="EMBL" id="JASSZA010000006">
    <property type="protein sequence ID" value="KAK2108294.1"/>
    <property type="molecule type" value="Genomic_DNA"/>
</dbReference>
<proteinExistence type="predicted"/>
<feature type="compositionally biased region" description="Basic and acidic residues" evidence="1">
    <location>
        <begin position="179"/>
        <end position="197"/>
    </location>
</feature>
<dbReference type="Proteomes" id="UP001266305">
    <property type="component" value="Unassembled WGS sequence"/>
</dbReference>
<feature type="chain" id="PRO_5046301155" description="Peptidase M13 N-terminal domain-containing protein" evidence="2">
    <location>
        <begin position="23"/>
        <end position="207"/>
    </location>
</feature>
<keyword evidence="4" id="KW-1185">Reference proteome</keyword>
<sequence>MVFAARLCAILEAMLALRPLLAIRFLTANLDASIDPCQDFYSFPCGGWLPYQAITDDKLFYGTITTNDEQNEERLWRLPARATKSSARAGGHRGLRDWDLGGTAERPGVTARWDLNRLLYKVQGVYSATVLFSLMVSLEHRTSSRYVSCLSAPPPLPPLPRLPSAPPVAAPRVSCTREAGVREERRGEESRGGEESAGRQSAGGRRK</sequence>